<sequence length="117" mass="12714">MALILNIEGRDGGGVMSIAVMVRLFHDLELSDRCLFPEPTISGGGPNGRSLVAYTVVMLSSTTPEGESNWTLEPLHPPIQEEDRDNSPSPAMKPTTLFFHPSPPPNHLPSHNLRCAT</sequence>
<reference evidence="2" key="1">
    <citation type="journal article" date="2021" name="Mol. Plant Microbe Interact.">
        <title>Complete Genome Sequence of the Plant-Pathogenic Fungus Colletotrichum lupini.</title>
        <authorList>
            <person name="Baroncelli R."/>
            <person name="Pensec F."/>
            <person name="Da Lio D."/>
            <person name="Boufleur T."/>
            <person name="Vicente I."/>
            <person name="Sarrocco S."/>
            <person name="Picot A."/>
            <person name="Baraldi E."/>
            <person name="Sukno S."/>
            <person name="Thon M."/>
            <person name="Le Floch G."/>
        </authorList>
    </citation>
    <scope>NUCLEOTIDE SEQUENCE</scope>
    <source>
        <strain evidence="2">IMI 504893</strain>
    </source>
</reference>
<feature type="region of interest" description="Disordered" evidence="1">
    <location>
        <begin position="64"/>
        <end position="117"/>
    </location>
</feature>
<name>A0A9Q8SZ46_9PEZI</name>
<accession>A0A9Q8SZ46</accession>
<gene>
    <name evidence="2" type="ORF">CLUP02_11672</name>
</gene>
<evidence type="ECO:0000313" key="2">
    <source>
        <dbReference type="EMBL" id="UQC86172.1"/>
    </source>
</evidence>
<dbReference type="GeneID" id="73345649"/>
<dbReference type="EMBL" id="CP019478">
    <property type="protein sequence ID" value="UQC86172.1"/>
    <property type="molecule type" value="Genomic_DNA"/>
</dbReference>
<proteinExistence type="predicted"/>
<dbReference type="Proteomes" id="UP000830671">
    <property type="component" value="Chromosome 6"/>
</dbReference>
<organism evidence="2 3">
    <name type="scientific">Colletotrichum lupini</name>
    <dbReference type="NCBI Taxonomy" id="145971"/>
    <lineage>
        <taxon>Eukaryota</taxon>
        <taxon>Fungi</taxon>
        <taxon>Dikarya</taxon>
        <taxon>Ascomycota</taxon>
        <taxon>Pezizomycotina</taxon>
        <taxon>Sordariomycetes</taxon>
        <taxon>Hypocreomycetidae</taxon>
        <taxon>Glomerellales</taxon>
        <taxon>Glomerellaceae</taxon>
        <taxon>Colletotrichum</taxon>
        <taxon>Colletotrichum acutatum species complex</taxon>
    </lineage>
</organism>
<dbReference type="KEGG" id="clup:CLUP02_11672"/>
<protein>
    <submittedName>
        <fullName evidence="2">Uncharacterized protein</fullName>
    </submittedName>
</protein>
<evidence type="ECO:0000313" key="3">
    <source>
        <dbReference type="Proteomes" id="UP000830671"/>
    </source>
</evidence>
<dbReference type="AlphaFoldDB" id="A0A9Q8SZ46"/>
<dbReference type="RefSeq" id="XP_049147784.1">
    <property type="nucleotide sequence ID" value="XM_049290639.1"/>
</dbReference>
<evidence type="ECO:0000256" key="1">
    <source>
        <dbReference type="SAM" id="MobiDB-lite"/>
    </source>
</evidence>
<keyword evidence="3" id="KW-1185">Reference proteome</keyword>
<feature type="compositionally biased region" description="Low complexity" evidence="1">
    <location>
        <begin position="108"/>
        <end position="117"/>
    </location>
</feature>